<dbReference type="OrthoDB" id="6429725at2759"/>
<organism evidence="1 2">
    <name type="scientific">Araneus ventricosus</name>
    <name type="common">Orbweaver spider</name>
    <name type="synonym">Epeira ventricosa</name>
    <dbReference type="NCBI Taxonomy" id="182803"/>
    <lineage>
        <taxon>Eukaryota</taxon>
        <taxon>Metazoa</taxon>
        <taxon>Ecdysozoa</taxon>
        <taxon>Arthropoda</taxon>
        <taxon>Chelicerata</taxon>
        <taxon>Arachnida</taxon>
        <taxon>Araneae</taxon>
        <taxon>Araneomorphae</taxon>
        <taxon>Entelegynae</taxon>
        <taxon>Araneoidea</taxon>
        <taxon>Araneidae</taxon>
        <taxon>Araneus</taxon>
    </lineage>
</organism>
<evidence type="ECO:0008006" key="3">
    <source>
        <dbReference type="Google" id="ProtNLM"/>
    </source>
</evidence>
<comment type="caution">
    <text evidence="1">The sequence shown here is derived from an EMBL/GenBank/DDBJ whole genome shotgun (WGS) entry which is preliminary data.</text>
</comment>
<sequence length="199" mass="22505">MLGSDSGQTISVQNSDGQVISDAKIIADTLEKAFAAVSSEESYPRSFVNLKKQEEMKTINFTSFPEEAYNADFTFQEYKNALNGSHPSSPGPDGVHYHLLKKLNDRSLNIILSLFNRIWNEQVYPVTWGKAIIVSILKVGKDPQDPTNYRPIALTSCLSKLMEKVVNKRLVYILEKRVSFLNFKVVLDIVVVHRTMFCN</sequence>
<dbReference type="AlphaFoldDB" id="A0A4Y2GLK3"/>
<accession>A0A4Y2GLK3</accession>
<protein>
    <recommendedName>
        <fullName evidence="3">Reverse transcriptase domain-containing protein</fullName>
    </recommendedName>
</protein>
<proteinExistence type="predicted"/>
<dbReference type="Proteomes" id="UP000499080">
    <property type="component" value="Unassembled WGS sequence"/>
</dbReference>
<reference evidence="1 2" key="1">
    <citation type="journal article" date="2019" name="Sci. Rep.">
        <title>Orb-weaving spider Araneus ventricosus genome elucidates the spidroin gene catalogue.</title>
        <authorList>
            <person name="Kono N."/>
            <person name="Nakamura H."/>
            <person name="Ohtoshi R."/>
            <person name="Moran D.A.P."/>
            <person name="Shinohara A."/>
            <person name="Yoshida Y."/>
            <person name="Fujiwara M."/>
            <person name="Mori M."/>
            <person name="Tomita M."/>
            <person name="Arakawa K."/>
        </authorList>
    </citation>
    <scope>NUCLEOTIDE SEQUENCE [LARGE SCALE GENOMIC DNA]</scope>
</reference>
<name>A0A4Y2GLK3_ARAVE</name>
<keyword evidence="2" id="KW-1185">Reference proteome</keyword>
<evidence type="ECO:0000313" key="1">
    <source>
        <dbReference type="EMBL" id="GBM53585.1"/>
    </source>
</evidence>
<dbReference type="EMBL" id="BGPR01001426">
    <property type="protein sequence ID" value="GBM53585.1"/>
    <property type="molecule type" value="Genomic_DNA"/>
</dbReference>
<dbReference type="PANTHER" id="PTHR19446">
    <property type="entry name" value="REVERSE TRANSCRIPTASES"/>
    <property type="match status" value="1"/>
</dbReference>
<evidence type="ECO:0000313" key="2">
    <source>
        <dbReference type="Proteomes" id="UP000499080"/>
    </source>
</evidence>
<gene>
    <name evidence="1" type="ORF">AVEN_105477_1</name>
</gene>